<dbReference type="Proteomes" id="UP001529510">
    <property type="component" value="Unassembled WGS sequence"/>
</dbReference>
<name>A0ABD0QXQ7_CIRMR</name>
<sequence>MEQMLLQQSGDSDQQSVYGAEQGWLREEGRSYRLKLQAFQESQHRQAQLVQKLQAK</sequence>
<keyword evidence="3" id="KW-1185">Reference proteome</keyword>
<evidence type="ECO:0000313" key="3">
    <source>
        <dbReference type="Proteomes" id="UP001529510"/>
    </source>
</evidence>
<protein>
    <submittedName>
        <fullName evidence="2">Uncharacterized protein</fullName>
    </submittedName>
</protein>
<gene>
    <name evidence="2" type="ORF">M9458_013731</name>
</gene>
<comment type="caution">
    <text evidence="2">The sequence shown here is derived from an EMBL/GenBank/DDBJ whole genome shotgun (WGS) entry which is preliminary data.</text>
</comment>
<dbReference type="AlphaFoldDB" id="A0ABD0QXQ7"/>
<accession>A0ABD0QXQ7</accession>
<proteinExistence type="predicted"/>
<feature type="compositionally biased region" description="Low complexity" evidence="1">
    <location>
        <begin position="1"/>
        <end position="16"/>
    </location>
</feature>
<dbReference type="EMBL" id="JAMKFB020000006">
    <property type="protein sequence ID" value="KAL0191033.1"/>
    <property type="molecule type" value="Genomic_DNA"/>
</dbReference>
<organism evidence="2 3">
    <name type="scientific">Cirrhinus mrigala</name>
    <name type="common">Mrigala</name>
    <dbReference type="NCBI Taxonomy" id="683832"/>
    <lineage>
        <taxon>Eukaryota</taxon>
        <taxon>Metazoa</taxon>
        <taxon>Chordata</taxon>
        <taxon>Craniata</taxon>
        <taxon>Vertebrata</taxon>
        <taxon>Euteleostomi</taxon>
        <taxon>Actinopterygii</taxon>
        <taxon>Neopterygii</taxon>
        <taxon>Teleostei</taxon>
        <taxon>Ostariophysi</taxon>
        <taxon>Cypriniformes</taxon>
        <taxon>Cyprinidae</taxon>
        <taxon>Labeoninae</taxon>
        <taxon>Labeonini</taxon>
        <taxon>Cirrhinus</taxon>
    </lineage>
</organism>
<feature type="non-terminal residue" evidence="2">
    <location>
        <position position="56"/>
    </location>
</feature>
<evidence type="ECO:0000256" key="1">
    <source>
        <dbReference type="SAM" id="MobiDB-lite"/>
    </source>
</evidence>
<reference evidence="2 3" key="1">
    <citation type="submission" date="2024-05" db="EMBL/GenBank/DDBJ databases">
        <title>Genome sequencing and assembly of Indian major carp, Cirrhinus mrigala (Hamilton, 1822).</title>
        <authorList>
            <person name="Mohindra V."/>
            <person name="Chowdhury L.M."/>
            <person name="Lal K."/>
            <person name="Jena J.K."/>
        </authorList>
    </citation>
    <scope>NUCLEOTIDE SEQUENCE [LARGE SCALE GENOMIC DNA]</scope>
    <source>
        <strain evidence="2">CM1030</strain>
        <tissue evidence="2">Blood</tissue>
    </source>
</reference>
<feature type="region of interest" description="Disordered" evidence="1">
    <location>
        <begin position="1"/>
        <end position="20"/>
    </location>
</feature>
<evidence type="ECO:0000313" key="2">
    <source>
        <dbReference type="EMBL" id="KAL0191033.1"/>
    </source>
</evidence>